<organism evidence="1 2">
    <name type="scientific">Glycocaulis alkaliphilus</name>
    <dbReference type="NCBI Taxonomy" id="1434191"/>
    <lineage>
        <taxon>Bacteria</taxon>
        <taxon>Pseudomonadati</taxon>
        <taxon>Pseudomonadota</taxon>
        <taxon>Alphaproteobacteria</taxon>
        <taxon>Maricaulales</taxon>
        <taxon>Maricaulaceae</taxon>
        <taxon>Glycocaulis</taxon>
    </lineage>
</organism>
<evidence type="ECO:0000313" key="1">
    <source>
        <dbReference type="EMBL" id="AZU05315.1"/>
    </source>
</evidence>
<evidence type="ECO:0000313" key="2">
    <source>
        <dbReference type="Proteomes" id="UP000286954"/>
    </source>
</evidence>
<name>A0A3T0EDC3_9PROT</name>
<protein>
    <submittedName>
        <fullName evidence="1">Uncharacterized protein</fullName>
    </submittedName>
</protein>
<dbReference type="Pfam" id="PF06319">
    <property type="entry name" value="MmcB-like"/>
    <property type="match status" value="1"/>
</dbReference>
<dbReference type="PIRSF" id="PIRSF031796">
    <property type="entry name" value="UPC031796"/>
    <property type="match status" value="1"/>
</dbReference>
<proteinExistence type="predicted"/>
<accession>A0A3T0EDC3</accession>
<dbReference type="InterPro" id="IPR011856">
    <property type="entry name" value="tRNA_endonuc-like_dom_sf"/>
</dbReference>
<dbReference type="AlphaFoldDB" id="A0A3T0EDC3"/>
<reference evidence="1 2" key="1">
    <citation type="submission" date="2016-12" db="EMBL/GenBank/DDBJ databases">
        <title>The genome of dimorphic prosthecate Glycocaulis alkaliphilus 6b-8t, isolated from crude oil dictates its adaptability in petroleum environments.</title>
        <authorList>
            <person name="Wu X.-L."/>
            <person name="Geng S."/>
        </authorList>
    </citation>
    <scope>NUCLEOTIDE SEQUENCE [LARGE SCALE GENOMIC DNA]</scope>
    <source>
        <strain evidence="1 2">6B-8</strain>
    </source>
</reference>
<dbReference type="RefSeq" id="WP_127568992.1">
    <property type="nucleotide sequence ID" value="NZ_BMFB01000004.1"/>
</dbReference>
<dbReference type="InterPro" id="IPR009394">
    <property type="entry name" value="MmcB-like"/>
</dbReference>
<keyword evidence="2" id="KW-1185">Reference proteome</keyword>
<sequence>MKPDLASIASLTNPAIDDAQGLMRGAARVLASFGLAAIPEFSLPCGRRADLMALGPKGELVIVEVKSGAADFRADGKWPEYFDWCDRYFFAVSERFPRALLPEHTGLIIADGFGGAIVRESPVNPLAPARRKSITLRFARTAAERALRLDRLP</sequence>
<dbReference type="Gene3D" id="3.40.1350.10">
    <property type="match status" value="1"/>
</dbReference>
<dbReference type="GO" id="GO:0003676">
    <property type="term" value="F:nucleic acid binding"/>
    <property type="evidence" value="ECO:0007669"/>
    <property type="project" value="InterPro"/>
</dbReference>
<gene>
    <name evidence="1" type="ORF">X907_2806</name>
</gene>
<dbReference type="OrthoDB" id="5194526at2"/>
<dbReference type="Proteomes" id="UP000286954">
    <property type="component" value="Chromosome"/>
</dbReference>
<dbReference type="KEGG" id="gak:X907_2806"/>
<dbReference type="EMBL" id="CP018911">
    <property type="protein sequence ID" value="AZU05315.1"/>
    <property type="molecule type" value="Genomic_DNA"/>
</dbReference>